<evidence type="ECO:0000256" key="8">
    <source>
        <dbReference type="SAM" id="MobiDB-lite"/>
    </source>
</evidence>
<dbReference type="Proteomes" id="UP000008810">
    <property type="component" value="Chromosome 5"/>
</dbReference>
<keyword evidence="4" id="KW-0325">Glycoprotein</keyword>
<name>A0A0Q3KSJ4_BRADI</name>
<dbReference type="AlphaFoldDB" id="A0A0Q3KSJ4"/>
<evidence type="ECO:0000256" key="6">
    <source>
        <dbReference type="ARBA" id="ARBA00023136"/>
    </source>
</evidence>
<comment type="similarity">
    <text evidence="2">Belongs to the fasciclin-like AGP family.</text>
</comment>
<comment type="function">
    <text evidence="7">May be a cell surface adhesion protein.</text>
</comment>
<proteinExistence type="inferred from homology"/>
<feature type="region of interest" description="Disordered" evidence="8">
    <location>
        <begin position="199"/>
        <end position="227"/>
    </location>
</feature>
<dbReference type="GO" id="GO:0098552">
    <property type="term" value="C:side of membrane"/>
    <property type="evidence" value="ECO:0007669"/>
    <property type="project" value="UniProtKB-KW"/>
</dbReference>
<dbReference type="EMBL" id="CM000884">
    <property type="protein sequence ID" value="KQJ83109.1"/>
    <property type="molecule type" value="Genomic_DNA"/>
</dbReference>
<dbReference type="GO" id="GO:0005886">
    <property type="term" value="C:plasma membrane"/>
    <property type="evidence" value="ECO:0000318"/>
    <property type="project" value="GO_Central"/>
</dbReference>
<evidence type="ECO:0000256" key="9">
    <source>
        <dbReference type="SAM" id="SignalP"/>
    </source>
</evidence>
<keyword evidence="6" id="KW-0472">Membrane</keyword>
<dbReference type="EnsemblPlants" id="KQJ83109">
    <property type="protein sequence ID" value="KQJ83109"/>
    <property type="gene ID" value="BRADI_5g13100v3"/>
</dbReference>
<keyword evidence="5 9" id="KW-0732">Signal</keyword>
<evidence type="ECO:0000256" key="3">
    <source>
        <dbReference type="ARBA" id="ARBA00022475"/>
    </source>
</evidence>
<dbReference type="Gramene" id="KQJ83109">
    <property type="protein sequence ID" value="KQJ83109"/>
    <property type="gene ID" value="BRADI_5g13100v3"/>
</dbReference>
<evidence type="ECO:0000313" key="13">
    <source>
        <dbReference type="Proteomes" id="UP000008810"/>
    </source>
</evidence>
<protein>
    <recommendedName>
        <fullName evidence="10">FAS1 domain-containing protein</fullName>
    </recommendedName>
</protein>
<feature type="domain" description="FAS1" evidence="10">
    <location>
        <begin position="44"/>
        <end position="186"/>
    </location>
</feature>
<dbReference type="OrthoDB" id="286301at2759"/>
<sequence>MNLAVSLLIATALSLSLPLAGAHRRVLADSPPAPPPQSFAHGSRRNLTYILAPGGRFQTFVMYLQQTGLVEVFEIQAHRTHHGITILVPTDRAFAAIEPSVLSGLKKHQVKSLMMYHALARHYALKEFDALSRVSPVTTFAGGLYTVNVTYDAGAIRVVSSWADAKVVRPVYEMPPMAVYEIDRVLLPDAIFHAQPAVEAIPPSPDGTTPPSDGDATKTPGGKAGGTLDAKSSACRALGRAASYVIAAALCAVAL</sequence>
<gene>
    <name evidence="12" type="primary">LOC100833547</name>
    <name evidence="11" type="ORF">BRADI_5g13100v3</name>
</gene>
<reference evidence="12" key="3">
    <citation type="submission" date="2018-08" db="UniProtKB">
        <authorList>
            <consortium name="EnsemblPlants"/>
        </authorList>
    </citation>
    <scope>IDENTIFICATION</scope>
    <source>
        <strain evidence="12">cv. Bd21</strain>
    </source>
</reference>
<reference evidence="11 12" key="1">
    <citation type="journal article" date="2010" name="Nature">
        <title>Genome sequencing and analysis of the model grass Brachypodium distachyon.</title>
        <authorList>
            <consortium name="International Brachypodium Initiative"/>
        </authorList>
    </citation>
    <scope>NUCLEOTIDE SEQUENCE [LARGE SCALE GENOMIC DNA]</scope>
    <source>
        <strain evidence="11 12">Bd21</strain>
    </source>
</reference>
<dbReference type="Pfam" id="PF02469">
    <property type="entry name" value="Fasciclin"/>
    <property type="match status" value="1"/>
</dbReference>
<dbReference type="SUPFAM" id="SSF82153">
    <property type="entry name" value="FAS1 domain"/>
    <property type="match status" value="1"/>
</dbReference>
<dbReference type="GO" id="GO:0009834">
    <property type="term" value="P:plant-type secondary cell wall biogenesis"/>
    <property type="evidence" value="ECO:0000318"/>
    <property type="project" value="GO_Central"/>
</dbReference>
<keyword evidence="4" id="KW-0336">GPI-anchor</keyword>
<evidence type="ECO:0000256" key="7">
    <source>
        <dbReference type="ARBA" id="ARBA00024686"/>
    </source>
</evidence>
<dbReference type="InterPro" id="IPR000782">
    <property type="entry name" value="FAS1_domain"/>
</dbReference>
<dbReference type="InterPro" id="IPR045003">
    <property type="entry name" value="FLA_A"/>
</dbReference>
<dbReference type="KEGG" id="bdi:100833547"/>
<feature type="signal peptide" evidence="9">
    <location>
        <begin position="1"/>
        <end position="22"/>
    </location>
</feature>
<evidence type="ECO:0000313" key="11">
    <source>
        <dbReference type="EMBL" id="KQJ83109.1"/>
    </source>
</evidence>
<organism evidence="11">
    <name type="scientific">Brachypodium distachyon</name>
    <name type="common">Purple false brome</name>
    <name type="synonym">Trachynia distachya</name>
    <dbReference type="NCBI Taxonomy" id="15368"/>
    <lineage>
        <taxon>Eukaryota</taxon>
        <taxon>Viridiplantae</taxon>
        <taxon>Streptophyta</taxon>
        <taxon>Embryophyta</taxon>
        <taxon>Tracheophyta</taxon>
        <taxon>Spermatophyta</taxon>
        <taxon>Magnoliopsida</taxon>
        <taxon>Liliopsida</taxon>
        <taxon>Poales</taxon>
        <taxon>Poaceae</taxon>
        <taxon>BOP clade</taxon>
        <taxon>Pooideae</taxon>
        <taxon>Stipodae</taxon>
        <taxon>Brachypodieae</taxon>
        <taxon>Brachypodium</taxon>
    </lineage>
</organism>
<keyword evidence="4" id="KW-0449">Lipoprotein</keyword>
<evidence type="ECO:0000313" key="12">
    <source>
        <dbReference type="EnsemblPlants" id="KQJ83109"/>
    </source>
</evidence>
<dbReference type="GeneID" id="100833547"/>
<evidence type="ECO:0000256" key="1">
    <source>
        <dbReference type="ARBA" id="ARBA00004609"/>
    </source>
</evidence>
<keyword evidence="13" id="KW-1185">Reference proteome</keyword>
<dbReference type="RefSeq" id="XP_003581343.1">
    <property type="nucleotide sequence ID" value="XM_003581295.4"/>
</dbReference>
<accession>A0A0Q3KSJ4</accession>
<dbReference type="Gene3D" id="2.30.180.10">
    <property type="entry name" value="FAS1 domain"/>
    <property type="match status" value="1"/>
</dbReference>
<evidence type="ECO:0000259" key="10">
    <source>
        <dbReference type="PROSITE" id="PS50213"/>
    </source>
</evidence>
<keyword evidence="3" id="KW-1003">Cell membrane</keyword>
<dbReference type="STRING" id="15368.A0A0Q3KSJ4"/>
<feature type="compositionally biased region" description="Low complexity" evidence="8">
    <location>
        <begin position="206"/>
        <end position="221"/>
    </location>
</feature>
<dbReference type="PANTHER" id="PTHR32077">
    <property type="entry name" value="FASCICLIN-LIKE ARABINOGALACTAN PROTEIN"/>
    <property type="match status" value="1"/>
</dbReference>
<dbReference type="PROSITE" id="PS50213">
    <property type="entry name" value="FAS1"/>
    <property type="match status" value="1"/>
</dbReference>
<feature type="chain" id="PRO_5043129435" description="FAS1 domain-containing protein" evidence="9">
    <location>
        <begin position="23"/>
        <end position="255"/>
    </location>
</feature>
<evidence type="ECO:0000256" key="5">
    <source>
        <dbReference type="ARBA" id="ARBA00022729"/>
    </source>
</evidence>
<evidence type="ECO:0000256" key="2">
    <source>
        <dbReference type="ARBA" id="ARBA00007843"/>
    </source>
</evidence>
<dbReference type="PANTHER" id="PTHR32077:SF9">
    <property type="entry name" value="FASCICLIN-LIKE ARABINOGALACTAN PROTEIN 7"/>
    <property type="match status" value="1"/>
</dbReference>
<evidence type="ECO:0000256" key="4">
    <source>
        <dbReference type="ARBA" id="ARBA00022622"/>
    </source>
</evidence>
<reference evidence="11" key="2">
    <citation type="submission" date="2017-06" db="EMBL/GenBank/DDBJ databases">
        <title>WGS assembly of Brachypodium distachyon.</title>
        <authorList>
            <consortium name="The International Brachypodium Initiative"/>
            <person name="Lucas S."/>
            <person name="Harmon-Smith M."/>
            <person name="Lail K."/>
            <person name="Tice H."/>
            <person name="Grimwood J."/>
            <person name="Bruce D."/>
            <person name="Barry K."/>
            <person name="Shu S."/>
            <person name="Lindquist E."/>
            <person name="Wang M."/>
            <person name="Pitluck S."/>
            <person name="Vogel J.P."/>
            <person name="Garvin D.F."/>
            <person name="Mockler T.C."/>
            <person name="Schmutz J."/>
            <person name="Rokhsar D."/>
            <person name="Bevan M.W."/>
        </authorList>
    </citation>
    <scope>NUCLEOTIDE SEQUENCE</scope>
    <source>
        <strain evidence="11">Bd21</strain>
    </source>
</reference>
<comment type="subcellular location">
    <subcellularLocation>
        <location evidence="1">Cell membrane</location>
        <topology evidence="1">Lipid-anchor</topology>
        <topology evidence="1">GPI-anchor</topology>
    </subcellularLocation>
</comment>
<dbReference type="SMART" id="SM00554">
    <property type="entry name" value="FAS1"/>
    <property type="match status" value="1"/>
</dbReference>
<dbReference type="InterPro" id="IPR036378">
    <property type="entry name" value="FAS1_dom_sf"/>
</dbReference>